<proteinExistence type="predicted"/>
<evidence type="ECO:0000313" key="2">
    <source>
        <dbReference type="Proteomes" id="UP001153331"/>
    </source>
</evidence>
<comment type="caution">
    <text evidence="1">The sequence shown here is derived from an EMBL/GenBank/DDBJ whole genome shotgun (WGS) entry which is preliminary data.</text>
</comment>
<reference evidence="1" key="1">
    <citation type="submission" date="2022-11" db="EMBL/GenBank/DDBJ databases">
        <title>Genome Sequence of Boeremia exigua.</title>
        <authorList>
            <person name="Buettner E."/>
        </authorList>
    </citation>
    <scope>NUCLEOTIDE SEQUENCE</scope>
    <source>
        <strain evidence="1">CU02</strain>
    </source>
</reference>
<evidence type="ECO:0000313" key="1">
    <source>
        <dbReference type="EMBL" id="KAJ8110191.1"/>
    </source>
</evidence>
<accession>A0ACC2I5W3</accession>
<keyword evidence="2" id="KW-1185">Reference proteome</keyword>
<name>A0ACC2I5W3_9PLEO</name>
<protein>
    <submittedName>
        <fullName evidence="1">Uncharacterized protein</fullName>
    </submittedName>
</protein>
<dbReference type="Proteomes" id="UP001153331">
    <property type="component" value="Unassembled WGS sequence"/>
</dbReference>
<dbReference type="EMBL" id="JAPHNI010000525">
    <property type="protein sequence ID" value="KAJ8110191.1"/>
    <property type="molecule type" value="Genomic_DNA"/>
</dbReference>
<organism evidence="1 2">
    <name type="scientific">Boeremia exigua</name>
    <dbReference type="NCBI Taxonomy" id="749465"/>
    <lineage>
        <taxon>Eukaryota</taxon>
        <taxon>Fungi</taxon>
        <taxon>Dikarya</taxon>
        <taxon>Ascomycota</taxon>
        <taxon>Pezizomycotina</taxon>
        <taxon>Dothideomycetes</taxon>
        <taxon>Pleosporomycetidae</taxon>
        <taxon>Pleosporales</taxon>
        <taxon>Pleosporineae</taxon>
        <taxon>Didymellaceae</taxon>
        <taxon>Boeremia</taxon>
    </lineage>
</organism>
<gene>
    <name evidence="1" type="ORF">OPT61_g6901</name>
</gene>
<sequence length="207" mass="22415">MRFATFPALLFPIAITAVAIPAGKPAAGDDQCLPVSYILSEYTLSRSSHYNYVSFNLQSSYTVDTHADDEVQAGANCEADGVEIHSNDNKCNIAGQKVDNLVFDLKDGSDDPSYRIHHEWQCNGATWTSVNEIELPPLDCETIEDNKDGKSIKCTSKPIIFAPQNARKLSDDDDEKKAAGKVEAAKPAVSHVAKPADCPKCKPSASL</sequence>